<evidence type="ECO:0000313" key="2">
    <source>
        <dbReference type="Proteomes" id="UP000887575"/>
    </source>
</evidence>
<dbReference type="PANTHER" id="PTHR31936">
    <property type="entry name" value="PROTEIN CBG18744"/>
    <property type="match status" value="1"/>
</dbReference>
<dbReference type="InterPro" id="IPR000884">
    <property type="entry name" value="TSP1_rpt"/>
</dbReference>
<feature type="chain" id="PRO_5042282225" evidence="1">
    <location>
        <begin position="19"/>
        <end position="231"/>
    </location>
</feature>
<accession>A0AAF3ENW0</accession>
<keyword evidence="2" id="KW-1185">Reference proteome</keyword>
<sequence length="231" mass="23344">MALIALVFVIANVLSVLADPPLCTGCPTEGIWAPWVDVDVCTANCGLSGTISQTRVCTTEALGCPCSGNTARVSICPVTVCPGTKDAQCTAPYAKYVNYANKRNECGNATSADDNAAPTCTLNPCSLCLNTVVNLPIDTTGTLGNTAFASDTLSTDGNGCSVRTLTCTSTKTVLGLPQAANIKVNGGITAATGTPTASLVMTCSSTGLGWQYSGPLGITTDVAQIGCDASV</sequence>
<evidence type="ECO:0000256" key="1">
    <source>
        <dbReference type="SAM" id="SignalP"/>
    </source>
</evidence>
<evidence type="ECO:0000313" key="3">
    <source>
        <dbReference type="WBParaSite" id="MBELARI_LOCUS15613"/>
    </source>
</evidence>
<proteinExistence type="predicted"/>
<dbReference type="AlphaFoldDB" id="A0AAF3ENW0"/>
<dbReference type="PANTHER" id="PTHR31936:SF5">
    <property type="entry name" value="VENOM PROTEIN"/>
    <property type="match status" value="1"/>
</dbReference>
<dbReference type="WBParaSite" id="MBELARI_LOCUS15613">
    <property type="protein sequence ID" value="MBELARI_LOCUS15613"/>
    <property type="gene ID" value="MBELARI_LOCUS15613"/>
</dbReference>
<organism evidence="2 3">
    <name type="scientific">Mesorhabditis belari</name>
    <dbReference type="NCBI Taxonomy" id="2138241"/>
    <lineage>
        <taxon>Eukaryota</taxon>
        <taxon>Metazoa</taxon>
        <taxon>Ecdysozoa</taxon>
        <taxon>Nematoda</taxon>
        <taxon>Chromadorea</taxon>
        <taxon>Rhabditida</taxon>
        <taxon>Rhabditina</taxon>
        <taxon>Rhabditomorpha</taxon>
        <taxon>Rhabditoidea</taxon>
        <taxon>Rhabditidae</taxon>
        <taxon>Mesorhabditinae</taxon>
        <taxon>Mesorhabditis</taxon>
    </lineage>
</organism>
<protein>
    <submittedName>
        <fullName evidence="3">C6 domain-containing protein</fullName>
    </submittedName>
</protein>
<dbReference type="PROSITE" id="PS50092">
    <property type="entry name" value="TSP1"/>
    <property type="match status" value="1"/>
</dbReference>
<name>A0AAF3ENW0_9BILA</name>
<dbReference type="Proteomes" id="UP000887575">
    <property type="component" value="Unassembled WGS sequence"/>
</dbReference>
<reference evidence="3" key="1">
    <citation type="submission" date="2024-02" db="UniProtKB">
        <authorList>
            <consortium name="WormBaseParasite"/>
        </authorList>
    </citation>
    <scope>IDENTIFICATION</scope>
</reference>
<keyword evidence="1" id="KW-0732">Signal</keyword>
<feature type="signal peptide" evidence="1">
    <location>
        <begin position="1"/>
        <end position="18"/>
    </location>
</feature>